<keyword evidence="4 11" id="KW-0547">Nucleotide-binding</keyword>
<comment type="catalytic activity">
    <reaction evidence="12">
        <text>ATP + H2O = ADP + phosphate + H(+)</text>
        <dbReference type="Rhea" id="RHEA:13065"/>
        <dbReference type="ChEBI" id="CHEBI:15377"/>
        <dbReference type="ChEBI" id="CHEBI:15378"/>
        <dbReference type="ChEBI" id="CHEBI:30616"/>
        <dbReference type="ChEBI" id="CHEBI:43474"/>
        <dbReference type="ChEBI" id="CHEBI:456216"/>
        <dbReference type="EC" id="3.6.4.12"/>
    </reaction>
</comment>
<sequence>MVNLDSTDPLELEPSSQQNRQPQNGSDLPNQADQPANQRRPNPIALNLLKDAIPRVVDHTAEQVRQDFENFLNGFTEEGSDNAEPGMDVDGNAQDKPDPHIYITQVKSLRQHERTTVYVDYDHVYAWDQTLALTIMVQFYRMEPYLRKAVQNVVQQHDSEYLYIKSTEAVQEGITREFWISWYGLQNIRRLRELNMKLLGQLTGISGTITRTSEVRPELLYGTFRCEDCNALIKDVLQEFKYTEPTTCYNATCGNTTDFKLVVEQSKYTDWQKIRLQENVNEVPSGAMPRSMDVILRNETVERAKAGDKVIVYGTPIVIPDVAQLIGNKAEVQRADAGGRGRDGFDGITGLKALGVRELTYKMTFLGTFIRSAQAKDALSALHDLYEQADQDEIVRSQFNKEEWDEIQMMLRDREVYRKLVESIAPHIFGHEDVKKGVLLQLLGGVHKKTPEGMSLRGDINVCIVGDPSTAKSQFLKYVANLMPRAIYTSGKASSAAGLTASVVKDEETGEFTIEAGALMLADNGICCIDEFDKMDVSDQVAIHEAMEQQTISIAKAGIQATLNARTSILAAANPVHGRYDKKISLKQNINMSAPIMSRFDLFFVIMDEVNDTSDWNIARHIVNFHQHKEEGVEPPYSVGTLMRYLKYARSLRPMLTAEARQYLVSQYRNLRQADATGVNKSSYRITVRQLESMIRLSEALGKLHGSEVIAVDHVKEAAHLLRTSIVHIERDAVEFEDEEEGEWEKPMGADEVGQTDDAMDVDGTEETAAKPRKTMSLPADQYSRLVQLVIAEIRAHTHKTNEPGMRKSQIIQWWLEKLEAEDQLEDEDSFKTQRRTMRAVLNRLINKENVLLQLRDEETDEEGDVDPILVIQPNYIDE</sequence>
<dbReference type="GO" id="GO:1902969">
    <property type="term" value="P:mitotic DNA replication"/>
    <property type="evidence" value="ECO:0007669"/>
    <property type="project" value="TreeGrafter"/>
</dbReference>
<dbReference type="InterPro" id="IPR033762">
    <property type="entry name" value="MCM_OB"/>
</dbReference>
<feature type="domain" description="MCM C-terminal AAA(+) ATPase" evidence="14">
    <location>
        <begin position="416"/>
        <end position="622"/>
    </location>
</feature>
<dbReference type="InterPro" id="IPR012340">
    <property type="entry name" value="NA-bd_OB-fold"/>
</dbReference>
<evidence type="ECO:0000256" key="9">
    <source>
        <dbReference type="ARBA" id="ARBA00023242"/>
    </source>
</evidence>
<dbReference type="GO" id="GO:0005524">
    <property type="term" value="F:ATP binding"/>
    <property type="evidence" value="ECO:0007669"/>
    <property type="project" value="UniProtKB-UniRule"/>
</dbReference>
<organism evidence="15 16">
    <name type="scientific">Rhizophlyctis rosea</name>
    <dbReference type="NCBI Taxonomy" id="64517"/>
    <lineage>
        <taxon>Eukaryota</taxon>
        <taxon>Fungi</taxon>
        <taxon>Fungi incertae sedis</taxon>
        <taxon>Chytridiomycota</taxon>
        <taxon>Chytridiomycota incertae sedis</taxon>
        <taxon>Chytridiomycetes</taxon>
        <taxon>Rhizophlyctidales</taxon>
        <taxon>Rhizophlyctidaceae</taxon>
        <taxon>Rhizophlyctis</taxon>
    </lineage>
</organism>
<dbReference type="InterPro" id="IPR041562">
    <property type="entry name" value="MCM_lid"/>
</dbReference>
<evidence type="ECO:0000256" key="1">
    <source>
        <dbReference type="ARBA" id="ARBA00004123"/>
    </source>
</evidence>
<dbReference type="PRINTS" id="PR01657">
    <property type="entry name" value="MCMFAMILY"/>
</dbReference>
<gene>
    <name evidence="15" type="primary">MCM6</name>
    <name evidence="15" type="ORF">HK097_008606</name>
</gene>
<keyword evidence="3 12" id="KW-0235">DNA replication</keyword>
<comment type="subcellular location">
    <subcellularLocation>
        <location evidence="1 12">Nucleus</location>
    </subcellularLocation>
</comment>
<keyword evidence="6 12" id="KW-0347">Helicase</keyword>
<dbReference type="Gene3D" id="1.20.58.870">
    <property type="match status" value="1"/>
</dbReference>
<dbReference type="FunFam" id="2.20.28.10:FF:000003">
    <property type="entry name" value="DNA helicase"/>
    <property type="match status" value="1"/>
</dbReference>
<dbReference type="EC" id="3.6.4.12" evidence="12"/>
<dbReference type="GO" id="GO:0016787">
    <property type="term" value="F:hydrolase activity"/>
    <property type="evidence" value="ECO:0007669"/>
    <property type="project" value="UniProtKB-KW"/>
</dbReference>
<evidence type="ECO:0000256" key="8">
    <source>
        <dbReference type="ARBA" id="ARBA00023125"/>
    </source>
</evidence>
<dbReference type="Gene3D" id="2.20.28.10">
    <property type="match status" value="1"/>
</dbReference>
<evidence type="ECO:0000256" key="11">
    <source>
        <dbReference type="RuleBase" id="RU004070"/>
    </source>
</evidence>
<dbReference type="SUPFAM" id="SSF52540">
    <property type="entry name" value="P-loop containing nucleoside triphosphate hydrolases"/>
    <property type="match status" value="1"/>
</dbReference>
<dbReference type="GO" id="GO:0043596">
    <property type="term" value="C:nuclear replication fork"/>
    <property type="evidence" value="ECO:0007669"/>
    <property type="project" value="UniProtKB-ARBA"/>
</dbReference>
<evidence type="ECO:0000313" key="15">
    <source>
        <dbReference type="EMBL" id="KAJ3050447.1"/>
    </source>
</evidence>
<dbReference type="Gene3D" id="3.30.1640.10">
    <property type="entry name" value="mini-chromosome maintenance (MCM) complex, chain A, domain 1"/>
    <property type="match status" value="1"/>
</dbReference>
<accession>A0AAD5X100</accession>
<comment type="caution">
    <text evidence="15">The sequence shown here is derived from an EMBL/GenBank/DDBJ whole genome shotgun (WGS) entry which is preliminary data.</text>
</comment>
<dbReference type="Gene3D" id="2.40.50.140">
    <property type="entry name" value="Nucleic acid-binding proteins"/>
    <property type="match status" value="1"/>
</dbReference>
<dbReference type="Pfam" id="PF18263">
    <property type="entry name" value="WHD_MCM6"/>
    <property type="match status" value="1"/>
</dbReference>
<evidence type="ECO:0000259" key="14">
    <source>
        <dbReference type="PROSITE" id="PS50051"/>
    </source>
</evidence>
<dbReference type="SUPFAM" id="SSF50249">
    <property type="entry name" value="Nucleic acid-binding proteins"/>
    <property type="match status" value="1"/>
</dbReference>
<dbReference type="AlphaFoldDB" id="A0AAD5X100"/>
<dbReference type="InterPro" id="IPR027417">
    <property type="entry name" value="P-loop_NTPase"/>
</dbReference>
<evidence type="ECO:0000256" key="7">
    <source>
        <dbReference type="ARBA" id="ARBA00022840"/>
    </source>
</evidence>
<comment type="function">
    <text evidence="12">Acts as component of the MCM2-7 complex (MCM complex) which is the replicative helicase essential for 'once per cell cycle' DNA replication initiation and elongation in eukaryotic cells. The active ATPase sites in the MCM2-7 ring are formed through the interaction surfaces of two neighboring subunits such that a critical structure of a conserved arginine finger motif is provided in trans relative to the ATP-binding site of the Walker A box of the adjacent subunit. The six ATPase active sites, however, are likely to contribute differentially to the complex helicase activity.</text>
</comment>
<keyword evidence="8 11" id="KW-0238">DNA-binding</keyword>
<dbReference type="Gene3D" id="3.40.50.300">
    <property type="entry name" value="P-loop containing nucleotide triphosphate hydrolases"/>
    <property type="match status" value="1"/>
</dbReference>
<dbReference type="Proteomes" id="UP001212841">
    <property type="component" value="Unassembled WGS sequence"/>
</dbReference>
<dbReference type="GO" id="GO:1990518">
    <property type="term" value="F:single-stranded 3'-5' DNA helicase activity"/>
    <property type="evidence" value="ECO:0007669"/>
    <property type="project" value="TreeGrafter"/>
</dbReference>
<dbReference type="InterPro" id="IPR041024">
    <property type="entry name" value="Mcm6_C"/>
</dbReference>
<dbReference type="GO" id="GO:0031261">
    <property type="term" value="C:DNA replication preinitiation complex"/>
    <property type="evidence" value="ECO:0007669"/>
    <property type="project" value="UniProtKB-ARBA"/>
</dbReference>
<dbReference type="GO" id="GO:0042555">
    <property type="term" value="C:MCM complex"/>
    <property type="evidence" value="ECO:0007669"/>
    <property type="project" value="UniProtKB-UniRule"/>
</dbReference>
<dbReference type="GO" id="GO:0006270">
    <property type="term" value="P:DNA replication initiation"/>
    <property type="evidence" value="ECO:0007669"/>
    <property type="project" value="UniProtKB-UniRule"/>
</dbReference>
<dbReference type="Pfam" id="PF17207">
    <property type="entry name" value="MCM_OB"/>
    <property type="match status" value="1"/>
</dbReference>
<dbReference type="PROSITE" id="PS50051">
    <property type="entry name" value="MCM_2"/>
    <property type="match status" value="1"/>
</dbReference>
<proteinExistence type="inferred from homology"/>
<dbReference type="Pfam" id="PF17855">
    <property type="entry name" value="MCM_lid"/>
    <property type="match status" value="1"/>
</dbReference>
<dbReference type="PRINTS" id="PR01662">
    <property type="entry name" value="MCMPROTEIN6"/>
</dbReference>
<dbReference type="CDD" id="cd17757">
    <property type="entry name" value="MCM6"/>
    <property type="match status" value="1"/>
</dbReference>
<keyword evidence="5 12" id="KW-0378">Hydrolase</keyword>
<dbReference type="EMBL" id="JADGJD010000513">
    <property type="protein sequence ID" value="KAJ3050447.1"/>
    <property type="molecule type" value="Genomic_DNA"/>
</dbReference>
<evidence type="ECO:0000256" key="13">
    <source>
        <dbReference type="SAM" id="MobiDB-lite"/>
    </source>
</evidence>
<keyword evidence="7 11" id="KW-0067">ATP-binding</keyword>
<feature type="region of interest" description="Disordered" evidence="13">
    <location>
        <begin position="1"/>
        <end position="40"/>
    </location>
</feature>
<dbReference type="GO" id="GO:0005656">
    <property type="term" value="C:nuclear pre-replicative complex"/>
    <property type="evidence" value="ECO:0007669"/>
    <property type="project" value="UniProtKB-ARBA"/>
</dbReference>
<dbReference type="Pfam" id="PF00493">
    <property type="entry name" value="MCM"/>
    <property type="match status" value="1"/>
</dbReference>
<dbReference type="PANTHER" id="PTHR11630">
    <property type="entry name" value="DNA REPLICATION LICENSING FACTOR MCM FAMILY MEMBER"/>
    <property type="match status" value="1"/>
</dbReference>
<dbReference type="PROSITE" id="PS00847">
    <property type="entry name" value="MCM_1"/>
    <property type="match status" value="1"/>
</dbReference>
<reference evidence="15" key="1">
    <citation type="submission" date="2020-05" db="EMBL/GenBank/DDBJ databases">
        <title>Phylogenomic resolution of chytrid fungi.</title>
        <authorList>
            <person name="Stajich J.E."/>
            <person name="Amses K."/>
            <person name="Simmons R."/>
            <person name="Seto K."/>
            <person name="Myers J."/>
            <person name="Bonds A."/>
            <person name="Quandt C.A."/>
            <person name="Barry K."/>
            <person name="Liu P."/>
            <person name="Grigoriev I."/>
            <person name="Longcore J.E."/>
            <person name="James T.Y."/>
        </authorList>
    </citation>
    <scope>NUCLEOTIDE SEQUENCE</scope>
    <source>
        <strain evidence="15">JEL0318</strain>
    </source>
</reference>
<dbReference type="FunFam" id="3.40.50.300:FF:000115">
    <property type="entry name" value="DNA helicase"/>
    <property type="match status" value="1"/>
</dbReference>
<dbReference type="SMART" id="SM00350">
    <property type="entry name" value="MCM"/>
    <property type="match status" value="1"/>
</dbReference>
<comment type="similarity">
    <text evidence="2 11">Belongs to the MCM family.</text>
</comment>
<evidence type="ECO:0000256" key="10">
    <source>
        <dbReference type="ARBA" id="ARBA00023306"/>
    </source>
</evidence>
<keyword evidence="16" id="KW-1185">Reference proteome</keyword>
<dbReference type="GO" id="GO:0006279">
    <property type="term" value="P:premeiotic DNA replication"/>
    <property type="evidence" value="ECO:0007669"/>
    <property type="project" value="UniProtKB-ARBA"/>
</dbReference>
<protein>
    <recommendedName>
        <fullName evidence="12">DNA replication licensing factor MCM6</fullName>
        <ecNumber evidence="12">3.6.4.12</ecNumber>
    </recommendedName>
</protein>
<evidence type="ECO:0000256" key="12">
    <source>
        <dbReference type="RuleBase" id="RU368064"/>
    </source>
</evidence>
<feature type="compositionally biased region" description="Polar residues" evidence="13">
    <location>
        <begin position="14"/>
        <end position="40"/>
    </location>
</feature>
<dbReference type="InterPro" id="IPR001208">
    <property type="entry name" value="MCM_dom"/>
</dbReference>
<dbReference type="GO" id="GO:0097373">
    <property type="term" value="C:MCM core complex"/>
    <property type="evidence" value="ECO:0007669"/>
    <property type="project" value="UniProtKB-ARBA"/>
</dbReference>
<name>A0AAD5X100_9FUNG</name>
<evidence type="ECO:0000256" key="6">
    <source>
        <dbReference type="ARBA" id="ARBA00022806"/>
    </source>
</evidence>
<dbReference type="Pfam" id="PF14551">
    <property type="entry name" value="MCM_N"/>
    <property type="match status" value="1"/>
</dbReference>
<evidence type="ECO:0000313" key="16">
    <source>
        <dbReference type="Proteomes" id="UP001212841"/>
    </source>
</evidence>
<evidence type="ECO:0000256" key="5">
    <source>
        <dbReference type="ARBA" id="ARBA00022801"/>
    </source>
</evidence>
<dbReference type="GO" id="GO:0000727">
    <property type="term" value="P:double-strand break repair via break-induced replication"/>
    <property type="evidence" value="ECO:0007669"/>
    <property type="project" value="TreeGrafter"/>
</dbReference>
<evidence type="ECO:0000256" key="2">
    <source>
        <dbReference type="ARBA" id="ARBA00008010"/>
    </source>
</evidence>
<dbReference type="GO" id="GO:0003697">
    <property type="term" value="F:single-stranded DNA binding"/>
    <property type="evidence" value="ECO:0007669"/>
    <property type="project" value="TreeGrafter"/>
</dbReference>
<dbReference type="InterPro" id="IPR008049">
    <property type="entry name" value="MCM6"/>
</dbReference>
<dbReference type="InterPro" id="IPR018525">
    <property type="entry name" value="MCM_CS"/>
</dbReference>
<dbReference type="InterPro" id="IPR027925">
    <property type="entry name" value="MCM_N"/>
</dbReference>
<comment type="subunit">
    <text evidence="12">Component of the MCM2-7 complex.</text>
</comment>
<feature type="region of interest" description="Disordered" evidence="13">
    <location>
        <begin position="737"/>
        <end position="758"/>
    </location>
</feature>
<evidence type="ECO:0000256" key="3">
    <source>
        <dbReference type="ARBA" id="ARBA00022705"/>
    </source>
</evidence>
<keyword evidence="10 12" id="KW-0131">Cell cycle</keyword>
<dbReference type="PANTHER" id="PTHR11630:SF43">
    <property type="entry name" value="DNA REPLICATION LICENSING FACTOR MCM6"/>
    <property type="match status" value="1"/>
</dbReference>
<keyword evidence="9" id="KW-0539">Nucleus</keyword>
<evidence type="ECO:0000256" key="4">
    <source>
        <dbReference type="ARBA" id="ARBA00022741"/>
    </source>
</evidence>
<dbReference type="InterPro" id="IPR031327">
    <property type="entry name" value="MCM"/>
</dbReference>